<gene>
    <name evidence="2" type="ORF">GPUH_LOCUS270</name>
</gene>
<keyword evidence="3" id="KW-1185">Reference proteome</keyword>
<evidence type="ECO:0000313" key="2">
    <source>
        <dbReference type="EMBL" id="VDK27727.1"/>
    </source>
</evidence>
<dbReference type="WBParaSite" id="GPUH_0000026901-mRNA-1">
    <property type="protein sequence ID" value="GPUH_0000026901-mRNA-1"/>
    <property type="gene ID" value="GPUH_0000026901"/>
</dbReference>
<sequence length="233" mass="27369">MGDEFSTNCSERHYSNNNESNNDEEKKFFIHICWTARCYNGSTIIKSQDKVYNSSIENVFIDCGLELDDSDNKNIFKPRKEENGDKSERVLIELCFADISKNMANLETNNIDEGKLTYVRSDIPFKGFNNDIIPESPNENNNEKKWFWICWNSELNDHKKNIDIRENSTGDKNRDVRERFICLDVKLPHIENITRERDYNRRSSDSDKMLIHFILNFPLCYNCSFAVCSTNDI</sequence>
<feature type="region of interest" description="Disordered" evidence="1">
    <location>
        <begin position="1"/>
        <end position="21"/>
    </location>
</feature>
<dbReference type="AlphaFoldDB" id="A0A183CUX9"/>
<accession>A0A183CUX9</accession>
<organism evidence="4">
    <name type="scientific">Gongylonema pulchrum</name>
    <dbReference type="NCBI Taxonomy" id="637853"/>
    <lineage>
        <taxon>Eukaryota</taxon>
        <taxon>Metazoa</taxon>
        <taxon>Ecdysozoa</taxon>
        <taxon>Nematoda</taxon>
        <taxon>Chromadorea</taxon>
        <taxon>Rhabditida</taxon>
        <taxon>Spirurina</taxon>
        <taxon>Spiruromorpha</taxon>
        <taxon>Spiruroidea</taxon>
        <taxon>Gongylonematidae</taxon>
        <taxon>Gongylonema</taxon>
    </lineage>
</organism>
<reference evidence="2 3" key="2">
    <citation type="submission" date="2018-11" db="EMBL/GenBank/DDBJ databases">
        <authorList>
            <consortium name="Pathogen Informatics"/>
        </authorList>
    </citation>
    <scope>NUCLEOTIDE SEQUENCE [LARGE SCALE GENOMIC DNA]</scope>
</reference>
<reference evidence="4" key="1">
    <citation type="submission" date="2016-06" db="UniProtKB">
        <authorList>
            <consortium name="WormBaseParasite"/>
        </authorList>
    </citation>
    <scope>IDENTIFICATION</scope>
</reference>
<protein>
    <submittedName>
        <fullName evidence="2 4">Uncharacterized protein</fullName>
    </submittedName>
</protein>
<evidence type="ECO:0000256" key="1">
    <source>
        <dbReference type="SAM" id="MobiDB-lite"/>
    </source>
</evidence>
<dbReference type="Proteomes" id="UP000271098">
    <property type="component" value="Unassembled WGS sequence"/>
</dbReference>
<dbReference type="EMBL" id="UYRT01000207">
    <property type="protein sequence ID" value="VDK27727.1"/>
    <property type="molecule type" value="Genomic_DNA"/>
</dbReference>
<proteinExistence type="predicted"/>
<evidence type="ECO:0000313" key="4">
    <source>
        <dbReference type="WBParaSite" id="GPUH_0000026901-mRNA-1"/>
    </source>
</evidence>
<evidence type="ECO:0000313" key="3">
    <source>
        <dbReference type="Proteomes" id="UP000271098"/>
    </source>
</evidence>
<name>A0A183CUX9_9BILA</name>